<keyword evidence="2" id="KW-0812">Transmembrane</keyword>
<keyword evidence="2" id="KW-0472">Membrane</keyword>
<proteinExistence type="predicted"/>
<keyword evidence="4" id="KW-1185">Reference proteome</keyword>
<gene>
    <name evidence="3" type="ORF">RM780_08860</name>
</gene>
<protein>
    <submittedName>
        <fullName evidence="3">DUF2269 domain-containing protein</fullName>
    </submittedName>
</protein>
<evidence type="ECO:0000256" key="2">
    <source>
        <dbReference type="SAM" id="Phobius"/>
    </source>
</evidence>
<dbReference type="RefSeq" id="WP_311630011.1">
    <property type="nucleotide sequence ID" value="NZ_JAVREN010000009.1"/>
</dbReference>
<feature type="region of interest" description="Disordered" evidence="1">
    <location>
        <begin position="169"/>
        <end position="189"/>
    </location>
</feature>
<evidence type="ECO:0000313" key="3">
    <source>
        <dbReference type="EMBL" id="MDT0307072.1"/>
    </source>
</evidence>
<sequence length="189" mass="19608">MRQLARPARRGLLVLHVVVSVGWLGLTLCLLVLAVAGATTGSAATAEAAYLSMRVFGDWLVTPLALLTLISGLVLSLGTPWGLVRYRWVLTKFVLTLITAAASVFALRAGIDEAAGQVAAGEPVPDPAGLVVPPSVALATYLFMTAISVLKPWGLTRWGRAARRAAARPGAAGARTGKPLAVSAPRPPL</sequence>
<accession>A0ABU2L6W9</accession>
<name>A0ABU2L6W9_9ACTN</name>
<evidence type="ECO:0000313" key="4">
    <source>
        <dbReference type="Proteomes" id="UP001183388"/>
    </source>
</evidence>
<organism evidence="3 4">
    <name type="scientific">Streptomyces boetiae</name>
    <dbReference type="NCBI Taxonomy" id="3075541"/>
    <lineage>
        <taxon>Bacteria</taxon>
        <taxon>Bacillati</taxon>
        <taxon>Actinomycetota</taxon>
        <taxon>Actinomycetes</taxon>
        <taxon>Kitasatosporales</taxon>
        <taxon>Streptomycetaceae</taxon>
        <taxon>Streptomyces</taxon>
    </lineage>
</organism>
<feature type="transmembrane region" description="Helical" evidence="2">
    <location>
        <begin position="12"/>
        <end position="36"/>
    </location>
</feature>
<feature type="transmembrane region" description="Helical" evidence="2">
    <location>
        <begin position="131"/>
        <end position="150"/>
    </location>
</feature>
<feature type="transmembrane region" description="Helical" evidence="2">
    <location>
        <begin position="89"/>
        <end position="111"/>
    </location>
</feature>
<dbReference type="EMBL" id="JAVREN010000009">
    <property type="protein sequence ID" value="MDT0307072.1"/>
    <property type="molecule type" value="Genomic_DNA"/>
</dbReference>
<evidence type="ECO:0000256" key="1">
    <source>
        <dbReference type="SAM" id="MobiDB-lite"/>
    </source>
</evidence>
<comment type="caution">
    <text evidence="3">The sequence shown here is derived from an EMBL/GenBank/DDBJ whole genome shotgun (WGS) entry which is preliminary data.</text>
</comment>
<dbReference type="Proteomes" id="UP001183388">
    <property type="component" value="Unassembled WGS sequence"/>
</dbReference>
<reference evidence="4" key="1">
    <citation type="submission" date="2023-07" db="EMBL/GenBank/DDBJ databases">
        <title>30 novel species of actinomycetes from the DSMZ collection.</title>
        <authorList>
            <person name="Nouioui I."/>
        </authorList>
    </citation>
    <scope>NUCLEOTIDE SEQUENCE [LARGE SCALE GENOMIC DNA]</scope>
    <source>
        <strain evidence="4">DSM 44917</strain>
    </source>
</reference>
<feature type="transmembrane region" description="Helical" evidence="2">
    <location>
        <begin position="56"/>
        <end position="77"/>
    </location>
</feature>
<keyword evidence="2" id="KW-1133">Transmembrane helix</keyword>